<reference evidence="2 3" key="1">
    <citation type="journal article" date="2016" name="Front. Microbiol.">
        <title>Comparative Genomics Analysis of Streptomyces Species Reveals Their Adaptation to the Marine Environment and Their Diversity at the Genomic Level.</title>
        <authorList>
            <person name="Tian X."/>
            <person name="Zhang Z."/>
            <person name="Yang T."/>
            <person name="Chen M."/>
            <person name="Li J."/>
            <person name="Chen F."/>
            <person name="Yang J."/>
            <person name="Li W."/>
            <person name="Zhang B."/>
            <person name="Zhang Z."/>
            <person name="Wu J."/>
            <person name="Zhang C."/>
            <person name="Long L."/>
            <person name="Xiao J."/>
        </authorList>
    </citation>
    <scope>NUCLEOTIDE SEQUENCE [LARGE SCALE GENOMIC DNA]</scope>
    <source>
        <strain evidence="2 3">SCSIO 02100</strain>
    </source>
</reference>
<sequence length="361" mass="38603">MVGGLLVLAVAAPFGTPGAAAVPRAAGDRTPEEFTVRDSRITEASGLVASQRHEGVYWTHNDSPPCADGDSCPAQPDVYAVDAETGKTVATVTLSGVTPRDAEAISLGPDGNLYLGDIGDNTGGGWSEVWLYRFPEPTKLGEVTVTPTRYTVRYADGPRDAESLMVHPRTGRAYLASKEKNDQGGVYAGPRELSASGVNTFRRIADTEMWATDGAFSPDGTRLVLRSYFGAEMYRWTGASDGDSGSPSEEPSGGEEKGDGGRPKPIDTVPVPMQRQGESVTFTPDGRALMFGTEGVSEVVKPTELEDDVLPERAAKQKRAEERRGGGSDGDEDSALPRAAATFVLAMIVWMGLRRLFRRRE</sequence>
<protein>
    <recommendedName>
        <fullName evidence="4">WD40 repeat domain-containing protein</fullName>
    </recommendedName>
</protein>
<comment type="caution">
    <text evidence="2">The sequence shown here is derived from an EMBL/GenBank/DDBJ whole genome shotgun (WGS) entry which is preliminary data.</text>
</comment>
<accession>A0A1E7KMA0</accession>
<feature type="region of interest" description="Disordered" evidence="1">
    <location>
        <begin position="236"/>
        <end position="279"/>
    </location>
</feature>
<feature type="compositionally biased region" description="Basic and acidic residues" evidence="1">
    <location>
        <begin position="310"/>
        <end position="326"/>
    </location>
</feature>
<evidence type="ECO:0008006" key="4">
    <source>
        <dbReference type="Google" id="ProtNLM"/>
    </source>
</evidence>
<gene>
    <name evidence="2" type="ORF">AN216_04460</name>
</gene>
<evidence type="ECO:0000256" key="1">
    <source>
        <dbReference type="SAM" id="MobiDB-lite"/>
    </source>
</evidence>
<organism evidence="2 3">
    <name type="scientific">Streptomyces oceani</name>
    <dbReference type="NCBI Taxonomy" id="1075402"/>
    <lineage>
        <taxon>Bacteria</taxon>
        <taxon>Bacillati</taxon>
        <taxon>Actinomycetota</taxon>
        <taxon>Actinomycetes</taxon>
        <taxon>Kitasatosporales</taxon>
        <taxon>Streptomycetaceae</taxon>
        <taxon>Streptomyces</taxon>
    </lineage>
</organism>
<name>A0A1E7KMA0_9ACTN</name>
<dbReference type="Gene3D" id="2.130.10.10">
    <property type="entry name" value="YVTN repeat-like/Quinoprotein amine dehydrogenase"/>
    <property type="match status" value="1"/>
</dbReference>
<dbReference type="EMBL" id="LJGU01000106">
    <property type="protein sequence ID" value="OEV05102.1"/>
    <property type="molecule type" value="Genomic_DNA"/>
</dbReference>
<keyword evidence="3" id="KW-1185">Reference proteome</keyword>
<dbReference type="STRING" id="1075402.AN216_04460"/>
<dbReference type="AlphaFoldDB" id="A0A1E7KMA0"/>
<feature type="compositionally biased region" description="Basic and acidic residues" evidence="1">
    <location>
        <begin position="254"/>
        <end position="265"/>
    </location>
</feature>
<feature type="region of interest" description="Disordered" evidence="1">
    <location>
        <begin position="300"/>
        <end position="335"/>
    </location>
</feature>
<evidence type="ECO:0000313" key="2">
    <source>
        <dbReference type="EMBL" id="OEV05102.1"/>
    </source>
</evidence>
<dbReference type="Proteomes" id="UP000176101">
    <property type="component" value="Unassembled WGS sequence"/>
</dbReference>
<dbReference type="SUPFAM" id="SSF75011">
    <property type="entry name" value="3-carboxy-cis,cis-mucoante lactonizing enzyme"/>
    <property type="match status" value="1"/>
</dbReference>
<evidence type="ECO:0000313" key="3">
    <source>
        <dbReference type="Proteomes" id="UP000176101"/>
    </source>
</evidence>
<proteinExistence type="predicted"/>
<dbReference type="InterPro" id="IPR015943">
    <property type="entry name" value="WD40/YVTN_repeat-like_dom_sf"/>
</dbReference>
<feature type="compositionally biased region" description="Low complexity" evidence="1">
    <location>
        <begin position="240"/>
        <end position="251"/>
    </location>
</feature>
<dbReference type="PATRIC" id="fig|1075402.3.peg.5170"/>